<sequence>MLLISSFLVSILVGHVILQSFRLLVPLHFHHHIHLSGFSASFCNLYSELEPLCSSRLLFQLFFSFRASGIASTR</sequence>
<dbReference type="AlphaFoldDB" id="A0A9P7W8C4"/>
<dbReference type="Proteomes" id="UP000812287">
    <property type="component" value="Unassembled WGS sequence"/>
</dbReference>
<dbReference type="EMBL" id="MU250523">
    <property type="protein sequence ID" value="KAG7453206.1"/>
    <property type="molecule type" value="Genomic_DNA"/>
</dbReference>
<proteinExistence type="predicted"/>
<dbReference type="GeneID" id="66103519"/>
<evidence type="ECO:0000313" key="1">
    <source>
        <dbReference type="EMBL" id="KAG7453206.1"/>
    </source>
</evidence>
<name>A0A9P7W8C4_9AGAR</name>
<accession>A0A9P7W8C4</accession>
<keyword evidence="2" id="KW-1185">Reference proteome</keyword>
<protein>
    <submittedName>
        <fullName evidence="1">Uncharacterized protein</fullName>
    </submittedName>
</protein>
<organism evidence="1 2">
    <name type="scientific">Guyanagaster necrorhizus</name>
    <dbReference type="NCBI Taxonomy" id="856835"/>
    <lineage>
        <taxon>Eukaryota</taxon>
        <taxon>Fungi</taxon>
        <taxon>Dikarya</taxon>
        <taxon>Basidiomycota</taxon>
        <taxon>Agaricomycotina</taxon>
        <taxon>Agaricomycetes</taxon>
        <taxon>Agaricomycetidae</taxon>
        <taxon>Agaricales</taxon>
        <taxon>Marasmiineae</taxon>
        <taxon>Physalacriaceae</taxon>
        <taxon>Guyanagaster</taxon>
    </lineage>
</organism>
<comment type="caution">
    <text evidence="1">The sequence shown here is derived from an EMBL/GenBank/DDBJ whole genome shotgun (WGS) entry which is preliminary data.</text>
</comment>
<gene>
    <name evidence="1" type="ORF">BT62DRAFT_51434</name>
</gene>
<reference evidence="1" key="1">
    <citation type="submission" date="2020-11" db="EMBL/GenBank/DDBJ databases">
        <title>Adaptations for nitrogen fixation in a non-lichenized fungal sporocarp promotes dispersal by wood-feeding termites.</title>
        <authorList>
            <consortium name="DOE Joint Genome Institute"/>
            <person name="Koch R.A."/>
            <person name="Yoon G."/>
            <person name="Arayal U."/>
            <person name="Lail K."/>
            <person name="Amirebrahimi M."/>
            <person name="Labutti K."/>
            <person name="Lipzen A."/>
            <person name="Riley R."/>
            <person name="Barry K."/>
            <person name="Henrissat B."/>
            <person name="Grigoriev I.V."/>
            <person name="Herr J.R."/>
            <person name="Aime M.C."/>
        </authorList>
    </citation>
    <scope>NUCLEOTIDE SEQUENCE</scope>
    <source>
        <strain evidence="1">MCA 3950</strain>
    </source>
</reference>
<evidence type="ECO:0000313" key="2">
    <source>
        <dbReference type="Proteomes" id="UP000812287"/>
    </source>
</evidence>
<dbReference type="RefSeq" id="XP_043046706.1">
    <property type="nucleotide sequence ID" value="XM_043181223.1"/>
</dbReference>